<dbReference type="Gene3D" id="3.30.50.10">
    <property type="entry name" value="Erythroid Transcription Factor GATA-1, subunit A"/>
    <property type="match status" value="1"/>
</dbReference>
<dbReference type="GO" id="GO:0043565">
    <property type="term" value="F:sequence-specific DNA binding"/>
    <property type="evidence" value="ECO:0007669"/>
    <property type="project" value="InterPro"/>
</dbReference>
<sequence>MPKIVFVNLRGFARDYDAYTAEKADQSLACDPFVCARCGTDFTPVWKRKRPGSTEVVCEACIIYSQRSSIYKSYNNVVSAALKQYTSSEREIDQEYQDILNTPVRLETFIREQERKLASTQQAQQQQQQQLPANNTAANPRYHQAQNFQAQNAFTGVRHVSNANVNNTAAVHITLPNNNVRRQSSSTLVSSASAPVLSVQQQQQSQVAAASVAQQLASQYQQLSKVVAAAAGNAPQAQANYSVSTNPVNVAASMMMAAASTQQQQQQAVAAAAVLQQRLAAAAALGELQQQQQQPQAQASTVASTSNMDQFNPFTQMQALLMNSLLCNAANQATGNRQQQPQQQMLQQALFQYAFLLQQQQQQQQQAAAAAQAQQQQQQVNAAALQQLMGGATAGAGGNSAAAISFLTNLWNLNAASGAVGKK</sequence>
<dbReference type="PANTHER" id="PTHR13455:SF7">
    <property type="entry name" value="SIMJANG, ISOFORM E"/>
    <property type="match status" value="1"/>
</dbReference>
<dbReference type="GO" id="GO:0000122">
    <property type="term" value="P:negative regulation of transcription by RNA polymerase II"/>
    <property type="evidence" value="ECO:0007669"/>
    <property type="project" value="InterPro"/>
</dbReference>
<accession>A0A5J4N8L3</accession>
<comment type="subcellular location">
    <subcellularLocation>
        <location evidence="1">Nucleus</location>
    </subcellularLocation>
</comment>
<evidence type="ECO:0000256" key="4">
    <source>
        <dbReference type="ARBA" id="ARBA00023163"/>
    </source>
</evidence>
<proteinExistence type="predicted"/>
<organism evidence="8 9">
    <name type="scientific">Paragonimus westermani</name>
    <dbReference type="NCBI Taxonomy" id="34504"/>
    <lineage>
        <taxon>Eukaryota</taxon>
        <taxon>Metazoa</taxon>
        <taxon>Spiralia</taxon>
        <taxon>Lophotrochozoa</taxon>
        <taxon>Platyhelminthes</taxon>
        <taxon>Trematoda</taxon>
        <taxon>Digenea</taxon>
        <taxon>Plagiorchiida</taxon>
        <taxon>Troglotremata</taxon>
        <taxon>Troglotrematidae</taxon>
        <taxon>Paragonimus</taxon>
    </lineage>
</organism>
<evidence type="ECO:0000256" key="5">
    <source>
        <dbReference type="ARBA" id="ARBA00023242"/>
    </source>
</evidence>
<keyword evidence="2" id="KW-0805">Transcription regulation</keyword>
<keyword evidence="3" id="KW-0175">Coiled coil</keyword>
<keyword evidence="6" id="KW-0862">Zinc</keyword>
<evidence type="ECO:0000256" key="3">
    <source>
        <dbReference type="ARBA" id="ARBA00023054"/>
    </source>
</evidence>
<dbReference type="SUPFAM" id="SSF57716">
    <property type="entry name" value="Glucocorticoid receptor-like (DNA-binding domain)"/>
    <property type="match status" value="1"/>
</dbReference>
<evidence type="ECO:0000313" key="9">
    <source>
        <dbReference type="Proteomes" id="UP000324629"/>
    </source>
</evidence>
<evidence type="ECO:0000256" key="1">
    <source>
        <dbReference type="ARBA" id="ARBA00004123"/>
    </source>
</evidence>
<dbReference type="EMBL" id="QNGE01005933">
    <property type="protein sequence ID" value="KAA3671720.1"/>
    <property type="molecule type" value="Genomic_DNA"/>
</dbReference>
<dbReference type="AlphaFoldDB" id="A0A5J4N8L3"/>
<gene>
    <name evidence="8" type="ORF">DEA37_0012046</name>
</gene>
<dbReference type="Pfam" id="PF00320">
    <property type="entry name" value="GATA"/>
    <property type="match status" value="1"/>
</dbReference>
<dbReference type="GO" id="GO:0016581">
    <property type="term" value="C:NuRD complex"/>
    <property type="evidence" value="ECO:0007669"/>
    <property type="project" value="TreeGrafter"/>
</dbReference>
<dbReference type="Proteomes" id="UP000324629">
    <property type="component" value="Unassembled WGS sequence"/>
</dbReference>
<keyword evidence="4" id="KW-0804">Transcription</keyword>
<evidence type="ECO:0000256" key="6">
    <source>
        <dbReference type="PROSITE-ProRule" id="PRU00094"/>
    </source>
</evidence>
<evidence type="ECO:0000313" key="8">
    <source>
        <dbReference type="EMBL" id="KAA3671720.1"/>
    </source>
</evidence>
<dbReference type="InterPro" id="IPR000679">
    <property type="entry name" value="Znf_GATA"/>
</dbReference>
<reference evidence="8 9" key="1">
    <citation type="journal article" date="2019" name="Gigascience">
        <title>Whole-genome sequence of the oriental lung fluke Paragonimus westermani.</title>
        <authorList>
            <person name="Oey H."/>
            <person name="Zakrzewski M."/>
            <person name="Narain K."/>
            <person name="Devi K.R."/>
            <person name="Agatsuma T."/>
            <person name="Nawaratna S."/>
            <person name="Gobert G.N."/>
            <person name="Jones M.K."/>
            <person name="Ragan M.A."/>
            <person name="McManus D.P."/>
            <person name="Krause L."/>
        </authorList>
    </citation>
    <scope>NUCLEOTIDE SEQUENCE [LARGE SCALE GENOMIC DNA]</scope>
    <source>
        <strain evidence="8 9">IND2009</strain>
    </source>
</reference>
<dbReference type="InterPro" id="IPR013088">
    <property type="entry name" value="Znf_NHR/GATA"/>
</dbReference>
<keyword evidence="9" id="KW-1185">Reference proteome</keyword>
<protein>
    <recommendedName>
        <fullName evidence="7">GATA-type domain-containing protein</fullName>
    </recommendedName>
</protein>
<dbReference type="InterPro" id="IPR040386">
    <property type="entry name" value="P66"/>
</dbReference>
<keyword evidence="6" id="KW-0479">Metal-binding</keyword>
<evidence type="ECO:0000259" key="7">
    <source>
        <dbReference type="PROSITE" id="PS50114"/>
    </source>
</evidence>
<keyword evidence="6" id="KW-0863">Zinc-finger</keyword>
<keyword evidence="5" id="KW-0539">Nucleus</keyword>
<dbReference type="GO" id="GO:0008270">
    <property type="term" value="F:zinc ion binding"/>
    <property type="evidence" value="ECO:0007669"/>
    <property type="project" value="UniProtKB-KW"/>
</dbReference>
<feature type="domain" description="GATA-type" evidence="7">
    <location>
        <begin position="35"/>
        <end position="90"/>
    </location>
</feature>
<name>A0A5J4N8L3_9TREM</name>
<comment type="caution">
    <text evidence="8">The sequence shown here is derived from an EMBL/GenBank/DDBJ whole genome shotgun (WGS) entry which is preliminary data.</text>
</comment>
<dbReference type="PROSITE" id="PS50114">
    <property type="entry name" value="GATA_ZN_FINGER_2"/>
    <property type="match status" value="1"/>
</dbReference>
<evidence type="ECO:0000256" key="2">
    <source>
        <dbReference type="ARBA" id="ARBA00023015"/>
    </source>
</evidence>
<dbReference type="PANTHER" id="PTHR13455">
    <property type="entry name" value="TRANSCRIPTIONAL REPRESSOR P66-RELATED"/>
    <property type="match status" value="1"/>
</dbReference>